<dbReference type="InterPro" id="IPR045865">
    <property type="entry name" value="ACT-like_dom_sf"/>
</dbReference>
<dbReference type="InterPro" id="IPR001086">
    <property type="entry name" value="Preph_deHydtase"/>
</dbReference>
<dbReference type="PROSITE" id="PS51171">
    <property type="entry name" value="PREPHENATE_DEHYDR_3"/>
    <property type="match status" value="1"/>
</dbReference>
<name>A0A2A2H757_METBR</name>
<dbReference type="Pfam" id="PF01842">
    <property type="entry name" value="ACT"/>
    <property type="match status" value="1"/>
</dbReference>
<dbReference type="PANTHER" id="PTHR21022:SF19">
    <property type="entry name" value="PREPHENATE DEHYDRATASE-RELATED"/>
    <property type="match status" value="1"/>
</dbReference>
<evidence type="ECO:0000256" key="4">
    <source>
        <dbReference type="ARBA" id="ARBA00023141"/>
    </source>
</evidence>
<evidence type="ECO:0000256" key="2">
    <source>
        <dbReference type="ARBA" id="ARBA00013147"/>
    </source>
</evidence>
<dbReference type="EC" id="4.2.1.51" evidence="2"/>
<dbReference type="Pfam" id="PF00800">
    <property type="entry name" value="PDT"/>
    <property type="match status" value="1"/>
</dbReference>
<evidence type="ECO:0000256" key="7">
    <source>
        <dbReference type="ARBA" id="ARBA00047848"/>
    </source>
</evidence>
<dbReference type="InterPro" id="IPR018528">
    <property type="entry name" value="Preph_deHydtase_CS"/>
</dbReference>
<dbReference type="UniPathway" id="UPA00121">
    <property type="reaction ID" value="UER00345"/>
</dbReference>
<dbReference type="InterPro" id="IPR008242">
    <property type="entry name" value="Chor_mutase/pphenate_deHydtase"/>
</dbReference>
<keyword evidence="11" id="KW-1185">Reference proteome</keyword>
<evidence type="ECO:0000256" key="3">
    <source>
        <dbReference type="ARBA" id="ARBA00022605"/>
    </source>
</evidence>
<dbReference type="PROSITE" id="PS00858">
    <property type="entry name" value="PREPHENATE_DEHYDR_2"/>
    <property type="match status" value="1"/>
</dbReference>
<feature type="domain" description="Prephenate dehydratase" evidence="8">
    <location>
        <begin position="9"/>
        <end position="181"/>
    </location>
</feature>
<dbReference type="AlphaFoldDB" id="A0A2A2H757"/>
<dbReference type="Proteomes" id="UP000217784">
    <property type="component" value="Unassembled WGS sequence"/>
</dbReference>
<dbReference type="SUPFAM" id="SSF55021">
    <property type="entry name" value="ACT-like"/>
    <property type="match status" value="1"/>
</dbReference>
<dbReference type="FunFam" id="3.30.70.260:FF:000012">
    <property type="entry name" value="Prephenate dehydratase"/>
    <property type="match status" value="1"/>
</dbReference>
<dbReference type="PANTHER" id="PTHR21022">
    <property type="entry name" value="PREPHENATE DEHYDRATASE P PROTEIN"/>
    <property type="match status" value="1"/>
</dbReference>
<comment type="caution">
    <text evidence="10">The sequence shown here is derived from an EMBL/GenBank/DDBJ whole genome shotgun (WGS) entry which is preliminary data.</text>
</comment>
<dbReference type="OrthoDB" id="8755at2157"/>
<dbReference type="SUPFAM" id="SSF53850">
    <property type="entry name" value="Periplasmic binding protein-like II"/>
    <property type="match status" value="1"/>
</dbReference>
<dbReference type="InterPro" id="IPR002912">
    <property type="entry name" value="ACT_dom"/>
</dbReference>
<dbReference type="Gene3D" id="3.30.70.260">
    <property type="match status" value="1"/>
</dbReference>
<dbReference type="CDD" id="cd04905">
    <property type="entry name" value="ACT_CM-PDT"/>
    <property type="match status" value="1"/>
</dbReference>
<evidence type="ECO:0000313" key="10">
    <source>
        <dbReference type="EMBL" id="PAV05242.1"/>
    </source>
</evidence>
<dbReference type="NCBIfam" id="NF008865">
    <property type="entry name" value="PRK11898.1"/>
    <property type="match status" value="1"/>
</dbReference>
<keyword evidence="4" id="KW-0057">Aromatic amino acid biosynthesis</keyword>
<dbReference type="GO" id="GO:0005737">
    <property type="term" value="C:cytoplasm"/>
    <property type="evidence" value="ECO:0007669"/>
    <property type="project" value="TreeGrafter"/>
</dbReference>
<evidence type="ECO:0000256" key="6">
    <source>
        <dbReference type="ARBA" id="ARBA00023239"/>
    </source>
</evidence>
<dbReference type="RefSeq" id="WP_069585109.1">
    <property type="nucleotide sequence ID" value="NZ_LMVM01000012.1"/>
</dbReference>
<dbReference type="CDD" id="cd13633">
    <property type="entry name" value="PBP2_Sa-PDT_like"/>
    <property type="match status" value="1"/>
</dbReference>
<evidence type="ECO:0000313" key="11">
    <source>
        <dbReference type="Proteomes" id="UP000217784"/>
    </source>
</evidence>
<sequence length="281" mass="30681">MSNSKKTCKIGFLGPSGSYAEEAASKIQGELITFGSIMEVIDAVNQDIIDSGVVPIENSIEGPVGVTLDLLANDYDLKIKNEIILPISHNLLINEGSSAEDIEIVYSHMQALSQCRKFIEKMGAKPVATPSTSGAAEMVKGKKNAAAIGTRKAGDIYGLKIAAENIQDFENNSTRFVVVGKEDHALTGHDKTSLVFSLIEDKPGGLYDVLGEFAKRDINLTKIESRPSKKKLGTYIFFIDLEGHREDEEVKNILDTIKINTIKTKISYIKLLGSYPIEDND</sequence>
<keyword evidence="6" id="KW-0456">Lyase</keyword>
<keyword evidence="3" id="KW-0028">Amino-acid biosynthesis</keyword>
<dbReference type="PIRSF" id="PIRSF001500">
    <property type="entry name" value="Chor_mut_pdt_Ppr"/>
    <property type="match status" value="1"/>
</dbReference>
<evidence type="ECO:0000256" key="5">
    <source>
        <dbReference type="ARBA" id="ARBA00023222"/>
    </source>
</evidence>
<dbReference type="PROSITE" id="PS51671">
    <property type="entry name" value="ACT"/>
    <property type="match status" value="1"/>
</dbReference>
<dbReference type="Gene3D" id="3.40.190.10">
    <property type="entry name" value="Periplasmic binding protein-like II"/>
    <property type="match status" value="2"/>
</dbReference>
<gene>
    <name evidence="10" type="ORF">ASJ80_12600</name>
</gene>
<evidence type="ECO:0000256" key="1">
    <source>
        <dbReference type="ARBA" id="ARBA00004741"/>
    </source>
</evidence>
<keyword evidence="5" id="KW-0584">Phenylalanine biosynthesis</keyword>
<evidence type="ECO:0000259" key="8">
    <source>
        <dbReference type="PROSITE" id="PS51171"/>
    </source>
</evidence>
<accession>A0A2A2H757</accession>
<evidence type="ECO:0000259" key="9">
    <source>
        <dbReference type="PROSITE" id="PS51671"/>
    </source>
</evidence>
<dbReference type="GO" id="GO:0004664">
    <property type="term" value="F:prephenate dehydratase activity"/>
    <property type="evidence" value="ECO:0007669"/>
    <property type="project" value="UniProtKB-EC"/>
</dbReference>
<comment type="catalytic activity">
    <reaction evidence="7">
        <text>prephenate + H(+) = 3-phenylpyruvate + CO2 + H2O</text>
        <dbReference type="Rhea" id="RHEA:21648"/>
        <dbReference type="ChEBI" id="CHEBI:15377"/>
        <dbReference type="ChEBI" id="CHEBI:15378"/>
        <dbReference type="ChEBI" id="CHEBI:16526"/>
        <dbReference type="ChEBI" id="CHEBI:18005"/>
        <dbReference type="ChEBI" id="CHEBI:29934"/>
        <dbReference type="EC" id="4.2.1.51"/>
    </reaction>
</comment>
<proteinExistence type="predicted"/>
<reference evidence="10 11" key="1">
    <citation type="journal article" date="2017" name="BMC Genomics">
        <title>Genomic analysis of methanogenic archaea reveals a shift towards energy conservation.</title>
        <authorList>
            <person name="Gilmore S.P."/>
            <person name="Henske J.K."/>
            <person name="Sexton J.A."/>
            <person name="Solomon K.V."/>
            <person name="Seppala S."/>
            <person name="Yoo J.I."/>
            <person name="Huyett L.M."/>
            <person name="Pressman A."/>
            <person name="Cogan J.Z."/>
            <person name="Kivenson V."/>
            <person name="Peng X."/>
            <person name="Tan Y."/>
            <person name="Valentine D.L."/>
            <person name="O'Malley M.A."/>
        </authorList>
    </citation>
    <scope>NUCLEOTIDE SEQUENCE [LARGE SCALE GENOMIC DNA]</scope>
    <source>
        <strain evidence="10 11">M.o.H.</strain>
    </source>
</reference>
<organism evidence="10 11">
    <name type="scientific">Methanobacterium bryantii</name>
    <dbReference type="NCBI Taxonomy" id="2161"/>
    <lineage>
        <taxon>Archaea</taxon>
        <taxon>Methanobacteriati</taxon>
        <taxon>Methanobacteriota</taxon>
        <taxon>Methanomada group</taxon>
        <taxon>Methanobacteria</taxon>
        <taxon>Methanobacteriales</taxon>
        <taxon>Methanobacteriaceae</taxon>
        <taxon>Methanobacterium</taxon>
    </lineage>
</organism>
<feature type="domain" description="ACT" evidence="9">
    <location>
        <begin position="194"/>
        <end position="276"/>
    </location>
</feature>
<protein>
    <recommendedName>
        <fullName evidence="2">prephenate dehydratase</fullName>
        <ecNumber evidence="2">4.2.1.51</ecNumber>
    </recommendedName>
</protein>
<dbReference type="GO" id="GO:0009094">
    <property type="term" value="P:L-phenylalanine biosynthetic process"/>
    <property type="evidence" value="ECO:0007669"/>
    <property type="project" value="UniProtKB-UniPathway"/>
</dbReference>
<comment type="pathway">
    <text evidence="1">Amino-acid biosynthesis; L-phenylalanine biosynthesis; phenylpyruvate from prephenate: step 1/1.</text>
</comment>
<dbReference type="EMBL" id="LMVM01000012">
    <property type="protein sequence ID" value="PAV05242.1"/>
    <property type="molecule type" value="Genomic_DNA"/>
</dbReference>